<feature type="domain" description="Teneurin-like YD-shell" evidence="2">
    <location>
        <begin position="6"/>
        <end position="134"/>
    </location>
</feature>
<dbReference type="HOGENOM" id="CLU_1178704_0_0_9"/>
<accession>J7IY20</accession>
<evidence type="ECO:0000256" key="1">
    <source>
        <dbReference type="ARBA" id="ARBA00022737"/>
    </source>
</evidence>
<dbReference type="PANTHER" id="PTHR32305:SF15">
    <property type="entry name" value="PROTEIN RHSA-RELATED"/>
    <property type="match status" value="1"/>
</dbReference>
<dbReference type="STRING" id="768704.Desmer_2058"/>
<organism evidence="3 4">
    <name type="scientific">Desulfosporosinus meridiei (strain ATCC BAA-275 / DSM 13257 / KCTC 12902 / NCIMB 13706 / S10)</name>
    <dbReference type="NCBI Taxonomy" id="768704"/>
    <lineage>
        <taxon>Bacteria</taxon>
        <taxon>Bacillati</taxon>
        <taxon>Bacillota</taxon>
        <taxon>Clostridia</taxon>
        <taxon>Eubacteriales</taxon>
        <taxon>Desulfitobacteriaceae</taxon>
        <taxon>Desulfosporosinus</taxon>
    </lineage>
</organism>
<dbReference type="InterPro" id="IPR050708">
    <property type="entry name" value="T6SS_VgrG/RHS"/>
</dbReference>
<dbReference type="Gene3D" id="2.180.10.10">
    <property type="entry name" value="RHS repeat-associated core"/>
    <property type="match status" value="1"/>
</dbReference>
<dbReference type="Pfam" id="PF25023">
    <property type="entry name" value="TEN_YD-shell"/>
    <property type="match status" value="1"/>
</dbReference>
<evidence type="ECO:0000313" key="4">
    <source>
        <dbReference type="Proteomes" id="UP000005262"/>
    </source>
</evidence>
<name>J7IY20_DESMD</name>
<reference evidence="3 4" key="1">
    <citation type="journal article" date="2012" name="J. Bacteriol.">
        <title>Complete genome sequences of Desulfosporosinus orientis DSM765T, Desulfosporosinus youngiae DSM17734T, Desulfosporosinus meridiei DSM13257T, and Desulfosporosinus acidiphilus DSM22704T.</title>
        <authorList>
            <person name="Pester M."/>
            <person name="Brambilla E."/>
            <person name="Alazard D."/>
            <person name="Rattei T."/>
            <person name="Weinmaier T."/>
            <person name="Han J."/>
            <person name="Lucas S."/>
            <person name="Lapidus A."/>
            <person name="Cheng J.F."/>
            <person name="Goodwin L."/>
            <person name="Pitluck S."/>
            <person name="Peters L."/>
            <person name="Ovchinnikova G."/>
            <person name="Teshima H."/>
            <person name="Detter J.C."/>
            <person name="Han C.S."/>
            <person name="Tapia R."/>
            <person name="Land M.L."/>
            <person name="Hauser L."/>
            <person name="Kyrpides N.C."/>
            <person name="Ivanova N.N."/>
            <person name="Pagani I."/>
            <person name="Huntmann M."/>
            <person name="Wei C.L."/>
            <person name="Davenport K.W."/>
            <person name="Daligault H."/>
            <person name="Chain P.S."/>
            <person name="Chen A."/>
            <person name="Mavromatis K."/>
            <person name="Markowitz V."/>
            <person name="Szeto E."/>
            <person name="Mikhailova N."/>
            <person name="Pati A."/>
            <person name="Wagner M."/>
            <person name="Woyke T."/>
            <person name="Ollivier B."/>
            <person name="Klenk H.P."/>
            <person name="Spring S."/>
            <person name="Loy A."/>
        </authorList>
    </citation>
    <scope>NUCLEOTIDE SEQUENCE [LARGE SCALE GENOMIC DNA]</scope>
    <source>
        <strain evidence="4">ATCC BAA-275 / DSM 13257 / NCIMB 13706 / S10</strain>
    </source>
</reference>
<keyword evidence="4" id="KW-1185">Reference proteome</keyword>
<evidence type="ECO:0000259" key="2">
    <source>
        <dbReference type="Pfam" id="PF25023"/>
    </source>
</evidence>
<dbReference type="PANTHER" id="PTHR32305">
    <property type="match status" value="1"/>
</dbReference>
<dbReference type="EMBL" id="CP003629">
    <property type="protein sequence ID" value="AFQ43998.1"/>
    <property type="molecule type" value="Genomic_DNA"/>
</dbReference>
<dbReference type="OrthoDB" id="9815752at2"/>
<dbReference type="RefSeq" id="WP_014902912.1">
    <property type="nucleotide sequence ID" value="NC_018515.1"/>
</dbReference>
<dbReference type="eggNOG" id="COG3209">
    <property type="taxonomic scope" value="Bacteria"/>
</dbReference>
<dbReference type="NCBIfam" id="TIGR03696">
    <property type="entry name" value="Rhs_assc_core"/>
    <property type="match status" value="1"/>
</dbReference>
<dbReference type="Proteomes" id="UP000005262">
    <property type="component" value="Chromosome"/>
</dbReference>
<protein>
    <submittedName>
        <fullName evidence="3">RHS repeat-associated core domain protein</fullName>
    </submittedName>
</protein>
<dbReference type="KEGG" id="dmi:Desmer_2058"/>
<evidence type="ECO:0000313" key="3">
    <source>
        <dbReference type="EMBL" id="AFQ43998.1"/>
    </source>
</evidence>
<proteinExistence type="predicted"/>
<dbReference type="InterPro" id="IPR056823">
    <property type="entry name" value="TEN-like_YD-shell"/>
</dbReference>
<dbReference type="InterPro" id="IPR022385">
    <property type="entry name" value="Rhs_assc_core"/>
</dbReference>
<sequence>MVRITNGSGGTVWTFTWADGKPVSMTNASGTTFYYVTNFRGDVIRIMDGNGNSVASYSYDPWGKVLSVSENAAVAGQPLRYASYVYDTETKLYYLQTRYYDTETARFVSRDNNFGSFDNPISQNLYQYGFDDPVNFVDVDGKNPVLIRFALSLLGRYLVRYSLSFNAAWHIGEKMIKIGIAPIQVINTLRFGQRFYDITEGSDVLWHKGIVVVLRGRQMITVYDGPIKWWRWLPY</sequence>
<keyword evidence="1" id="KW-0677">Repeat</keyword>
<dbReference type="AlphaFoldDB" id="J7IY20"/>
<gene>
    <name evidence="3" type="ordered locus">Desmer_2058</name>
</gene>
<reference evidence="4" key="2">
    <citation type="submission" date="2012-08" db="EMBL/GenBank/DDBJ databases">
        <title>Finished genome of Desulfosporosinus meridiei DSM 13257.</title>
        <authorList>
            <person name="Huntemann M."/>
            <person name="Wei C.-L."/>
            <person name="Han J."/>
            <person name="Detter J.C."/>
            <person name="Han C."/>
            <person name="Davenport K."/>
            <person name="Daligault H."/>
            <person name="Erkkila T."/>
            <person name="Gu W."/>
            <person name="Munk A.C.C."/>
            <person name="Teshima H."/>
            <person name="Xu Y."/>
            <person name="Chain P."/>
            <person name="Tapia R."/>
            <person name="Chen A."/>
            <person name="Krypides N."/>
            <person name="Mavromatis K."/>
            <person name="Markowitz V."/>
            <person name="Szeto E."/>
            <person name="Ivanova N."/>
            <person name="Mikhailova N."/>
            <person name="Ovchinnikova G."/>
            <person name="Pagani I."/>
            <person name="Pati A."/>
            <person name="Goodwin L."/>
            <person name="Peters L."/>
            <person name="Pitluck S."/>
            <person name="Woyke T."/>
            <person name="Pester M."/>
            <person name="Spring S."/>
            <person name="Ollivier B."/>
            <person name="Rattei T."/>
            <person name="Klenk H.-P."/>
            <person name="Wagner M."/>
            <person name="Loy A."/>
        </authorList>
    </citation>
    <scope>NUCLEOTIDE SEQUENCE [LARGE SCALE GENOMIC DNA]</scope>
    <source>
        <strain evidence="4">ATCC BAA-275 / DSM 13257 / NCIMB 13706 / S10</strain>
    </source>
</reference>